<evidence type="ECO:0000256" key="2">
    <source>
        <dbReference type="ARBA" id="ARBA00023002"/>
    </source>
</evidence>
<evidence type="ECO:0000259" key="4">
    <source>
        <dbReference type="Pfam" id="PF02737"/>
    </source>
</evidence>
<dbReference type="FunFam" id="3.40.50.720:FF:000356">
    <property type="entry name" value="Lambda-crystallin homolog"/>
    <property type="match status" value="1"/>
</dbReference>
<feature type="domain" description="3-hydroxyacyl-CoA dehydrogenase NAD binding" evidence="4">
    <location>
        <begin position="7"/>
        <end position="185"/>
    </location>
</feature>
<dbReference type="Pfam" id="PF00725">
    <property type="entry name" value="3HCDH"/>
    <property type="match status" value="1"/>
</dbReference>
<dbReference type="InterPro" id="IPR006108">
    <property type="entry name" value="3HC_DH_C"/>
</dbReference>
<dbReference type="SUPFAM" id="SSF51735">
    <property type="entry name" value="NAD(P)-binding Rossmann-fold domains"/>
    <property type="match status" value="1"/>
</dbReference>
<dbReference type="GO" id="GO:0050104">
    <property type="term" value="F:L-gulonate 3-dehydrogenase activity"/>
    <property type="evidence" value="ECO:0007669"/>
    <property type="project" value="TreeGrafter"/>
</dbReference>
<dbReference type="GeneID" id="107265976"/>
<protein>
    <submittedName>
        <fullName evidence="6">Lambda-crystallin homolog</fullName>
    </submittedName>
</protein>
<name>A0AAJ7FH28_CEPCN</name>
<keyword evidence="5" id="KW-1185">Reference proteome</keyword>
<dbReference type="InterPro" id="IPR036291">
    <property type="entry name" value="NAD(P)-bd_dom_sf"/>
</dbReference>
<dbReference type="GO" id="GO:0006631">
    <property type="term" value="P:fatty acid metabolic process"/>
    <property type="evidence" value="ECO:0007669"/>
    <property type="project" value="InterPro"/>
</dbReference>
<dbReference type="Gene3D" id="1.10.1040.10">
    <property type="entry name" value="N-(1-d-carboxylethyl)-l-norvaline Dehydrogenase, domain 2"/>
    <property type="match status" value="1"/>
</dbReference>
<gene>
    <name evidence="6" type="primary">LOC107265976</name>
</gene>
<dbReference type="GO" id="GO:0070403">
    <property type="term" value="F:NAD+ binding"/>
    <property type="evidence" value="ECO:0007669"/>
    <property type="project" value="InterPro"/>
</dbReference>
<dbReference type="Pfam" id="PF02737">
    <property type="entry name" value="3HCDH_N"/>
    <property type="match status" value="1"/>
</dbReference>
<proteinExistence type="inferred from homology"/>
<evidence type="ECO:0000256" key="1">
    <source>
        <dbReference type="ARBA" id="ARBA00009463"/>
    </source>
</evidence>
<dbReference type="InterPro" id="IPR006176">
    <property type="entry name" value="3-OHacyl-CoA_DH_NAD-bd"/>
</dbReference>
<keyword evidence="2" id="KW-0560">Oxidoreductase</keyword>
<reference evidence="6" key="1">
    <citation type="submission" date="2025-08" db="UniProtKB">
        <authorList>
            <consortium name="RefSeq"/>
        </authorList>
    </citation>
    <scope>IDENTIFICATION</scope>
</reference>
<evidence type="ECO:0000313" key="5">
    <source>
        <dbReference type="Proteomes" id="UP000694920"/>
    </source>
</evidence>
<dbReference type="CTD" id="32592"/>
<dbReference type="InterPro" id="IPR013328">
    <property type="entry name" value="6PGD_dom2"/>
</dbReference>
<dbReference type="Proteomes" id="UP000694920">
    <property type="component" value="Unplaced"/>
</dbReference>
<dbReference type="PANTHER" id="PTHR48075:SF1">
    <property type="entry name" value="LAMBDA-CRYSTALLIN HOMOLOG"/>
    <property type="match status" value="1"/>
</dbReference>
<dbReference type="KEGG" id="ccin:107265976"/>
<evidence type="ECO:0000259" key="3">
    <source>
        <dbReference type="Pfam" id="PF00725"/>
    </source>
</evidence>
<dbReference type="PANTHER" id="PTHR48075">
    <property type="entry name" value="3-HYDROXYACYL-COA DEHYDROGENASE FAMILY PROTEIN"/>
    <property type="match status" value="1"/>
</dbReference>
<accession>A0AAJ7FH28</accession>
<feature type="domain" description="3-hydroxyacyl-CoA dehydrogenase C-terminal" evidence="3">
    <location>
        <begin position="191"/>
        <end position="260"/>
    </location>
</feature>
<dbReference type="Gene3D" id="3.40.50.720">
    <property type="entry name" value="NAD(P)-binding Rossmann-like Domain"/>
    <property type="match status" value="1"/>
</dbReference>
<dbReference type="AlphaFoldDB" id="A0AAJ7FH28"/>
<evidence type="ECO:0000313" key="6">
    <source>
        <dbReference type="RefSeq" id="XP_015591467.1"/>
    </source>
</evidence>
<dbReference type="RefSeq" id="XP_015591467.1">
    <property type="nucleotide sequence ID" value="XM_015735981.2"/>
</dbReference>
<comment type="similarity">
    <text evidence="1">Belongs to the 3-hydroxyacyl-CoA dehydrogenase family.</text>
</comment>
<sequence>MTTKNEKIGIIGSGLIGRSWSMLFASVGYQVTIYDIVEEQISKALEDIHEQLDRLESSGLLRGSLNAKEQFNLIKGTSNLVDVVKGAKLIQECVPENLELKLKVYGELDQVVDDNVILSSSTSTFRPSLFSENLKHRSQVIVSHPVNPPYYVPLVEIVPAPWTRPEIPGQTREIMTEIGQAPVTLSREIDGFCLNRIQYAILNEVWRLVSDGILSVQDIDVVMSEGLGMRYAFLGALETAHLNSEGIKRYCEVYKNSIYKTSMTFGPIQKFEGPTAEKISNELNEITPLDKLQERRAWRDAALTKLSILKKEMNSQYKKAEQ</sequence>
<dbReference type="SUPFAM" id="SSF48179">
    <property type="entry name" value="6-phosphogluconate dehydrogenase C-terminal domain-like"/>
    <property type="match status" value="1"/>
</dbReference>
<dbReference type="InterPro" id="IPR008927">
    <property type="entry name" value="6-PGluconate_DH-like_C_sf"/>
</dbReference>
<organism evidence="5 6">
    <name type="scientific">Cephus cinctus</name>
    <name type="common">Wheat stem sawfly</name>
    <dbReference type="NCBI Taxonomy" id="211228"/>
    <lineage>
        <taxon>Eukaryota</taxon>
        <taxon>Metazoa</taxon>
        <taxon>Ecdysozoa</taxon>
        <taxon>Arthropoda</taxon>
        <taxon>Hexapoda</taxon>
        <taxon>Insecta</taxon>
        <taxon>Pterygota</taxon>
        <taxon>Neoptera</taxon>
        <taxon>Endopterygota</taxon>
        <taxon>Hymenoptera</taxon>
        <taxon>Cephoidea</taxon>
        <taxon>Cephidae</taxon>
        <taxon>Cephus</taxon>
    </lineage>
</organism>